<organism evidence="2 3">
    <name type="scientific">Micromonospora chokoriensis</name>
    <dbReference type="NCBI Taxonomy" id="356851"/>
    <lineage>
        <taxon>Bacteria</taxon>
        <taxon>Bacillati</taxon>
        <taxon>Actinomycetota</taxon>
        <taxon>Actinomycetes</taxon>
        <taxon>Micromonosporales</taxon>
        <taxon>Micromonosporaceae</taxon>
        <taxon>Micromonospora</taxon>
    </lineage>
</organism>
<dbReference type="RefSeq" id="WP_088991109.1">
    <property type="nucleotide sequence ID" value="NZ_LT607409.1"/>
</dbReference>
<keyword evidence="3" id="KW-1185">Reference proteome</keyword>
<evidence type="ECO:0000313" key="3">
    <source>
        <dbReference type="Proteomes" id="UP000198224"/>
    </source>
</evidence>
<reference evidence="3" key="1">
    <citation type="submission" date="2016-06" db="EMBL/GenBank/DDBJ databases">
        <authorList>
            <person name="Varghese N."/>
            <person name="Submissions Spin"/>
        </authorList>
    </citation>
    <scope>NUCLEOTIDE SEQUENCE [LARGE SCALE GENOMIC DNA]</scope>
    <source>
        <strain evidence="3">DSM 45160</strain>
    </source>
</reference>
<name>A0A1C4ZDT9_9ACTN</name>
<evidence type="ECO:0000256" key="1">
    <source>
        <dbReference type="SAM" id="MobiDB-lite"/>
    </source>
</evidence>
<accession>A0A1C4ZDT9</accession>
<dbReference type="EMBL" id="LT607409">
    <property type="protein sequence ID" value="SCF30871.1"/>
    <property type="molecule type" value="Genomic_DNA"/>
</dbReference>
<sequence length="100" mass="11449">MPIAVRVALLRQLSRVDLARFGPTLAEALVTRSQQVRIRRRFVRRRTAAADEAVALYRRLVHDRPGRHEVGRARARDVRTRPPGRVVHGRAGDANVRRSR</sequence>
<feature type="compositionally biased region" description="Basic and acidic residues" evidence="1">
    <location>
        <begin position="68"/>
        <end position="80"/>
    </location>
</feature>
<evidence type="ECO:0000313" key="2">
    <source>
        <dbReference type="EMBL" id="SCF30871.1"/>
    </source>
</evidence>
<proteinExistence type="predicted"/>
<protein>
    <submittedName>
        <fullName evidence="2">Uncharacterized protein</fullName>
    </submittedName>
</protein>
<gene>
    <name evidence="2" type="ORF">GA0070612_6237</name>
</gene>
<dbReference type="AlphaFoldDB" id="A0A1C4ZDT9"/>
<dbReference type="Proteomes" id="UP000198224">
    <property type="component" value="Chromosome I"/>
</dbReference>
<feature type="region of interest" description="Disordered" evidence="1">
    <location>
        <begin position="68"/>
        <end position="100"/>
    </location>
</feature>